<comment type="caution">
    <text evidence="10">The sequence shown here is derived from an EMBL/GenBank/DDBJ whole genome shotgun (WGS) entry which is preliminary data.</text>
</comment>
<organism evidence="10 11">
    <name type="scientific">Thermaerobacter subterraneus DSM 13965</name>
    <dbReference type="NCBI Taxonomy" id="867903"/>
    <lineage>
        <taxon>Bacteria</taxon>
        <taxon>Bacillati</taxon>
        <taxon>Bacillota</taxon>
        <taxon>Clostridia</taxon>
        <taxon>Eubacteriales</taxon>
        <taxon>Clostridiales Family XVII. Incertae Sedis</taxon>
        <taxon>Thermaerobacter</taxon>
    </lineage>
</organism>
<dbReference type="AlphaFoldDB" id="K6QDE2"/>
<gene>
    <name evidence="10" type="ORF">ThesuDRAFT_00379</name>
</gene>
<dbReference type="PANTHER" id="PTHR13604">
    <property type="entry name" value="DC12-RELATED"/>
    <property type="match status" value="1"/>
</dbReference>
<dbReference type="RefSeq" id="WP_006902668.1">
    <property type="nucleotide sequence ID" value="NZ_JH976535.1"/>
</dbReference>
<evidence type="ECO:0000256" key="4">
    <source>
        <dbReference type="ARBA" id="ARBA00022801"/>
    </source>
</evidence>
<keyword evidence="2 8" id="KW-0645">Protease</keyword>
<keyword evidence="6" id="KW-0238">DNA-binding</keyword>
<keyword evidence="4 8" id="KW-0378">Hydrolase</keyword>
<proteinExistence type="inferred from homology"/>
<evidence type="ECO:0000256" key="2">
    <source>
        <dbReference type="ARBA" id="ARBA00022670"/>
    </source>
</evidence>
<name>K6QDE2_9FIRM</name>
<dbReference type="GO" id="GO:0006508">
    <property type="term" value="P:proteolysis"/>
    <property type="evidence" value="ECO:0007669"/>
    <property type="project" value="UniProtKB-KW"/>
</dbReference>
<feature type="region of interest" description="Disordered" evidence="9">
    <location>
        <begin position="219"/>
        <end position="239"/>
    </location>
</feature>
<reference evidence="10" key="2">
    <citation type="submission" date="2012-10" db="EMBL/GenBank/DDBJ databases">
        <title>Improved high-quality draft of Thermaerobacter subterraneus C21, DSM 13965.</title>
        <authorList>
            <consortium name="DOE Joint Genome Institute"/>
            <person name="Eisen J."/>
            <person name="Huntemann M."/>
            <person name="Wei C.-L."/>
            <person name="Han J."/>
            <person name="Detter J.C."/>
            <person name="Han C."/>
            <person name="Tapia R."/>
            <person name="Chen A."/>
            <person name="Kyrpides N."/>
            <person name="Mavromatis K."/>
            <person name="Markowitz V."/>
            <person name="Szeto E."/>
            <person name="Ivanova N."/>
            <person name="Mikhailova N."/>
            <person name="Ovchinnikova G."/>
            <person name="Pagani I."/>
            <person name="Pati A."/>
            <person name="Goodwin L."/>
            <person name="Nordberg H.P."/>
            <person name="Cantor M.N."/>
            <person name="Hua S.X."/>
            <person name="Woyke T."/>
            <person name="Eisen J."/>
            <person name="Klenk H.-P."/>
        </authorList>
    </citation>
    <scope>NUCLEOTIDE SEQUENCE [LARGE SCALE GENOMIC DNA]</scope>
    <source>
        <strain evidence="10">DSM 13965</strain>
    </source>
</reference>
<reference evidence="10" key="1">
    <citation type="submission" date="2010-10" db="EMBL/GenBank/DDBJ databases">
        <authorList>
            <consortium name="US DOE Joint Genome Institute (JGI-PGF)"/>
            <person name="Lucas S."/>
            <person name="Copeland A."/>
            <person name="Lapidus A."/>
            <person name="Bruce D."/>
            <person name="Goodwin L."/>
            <person name="Pitluck S."/>
            <person name="Kyrpides N."/>
            <person name="Mavromatis K."/>
            <person name="Detter J.C."/>
            <person name="Han C."/>
            <person name="Land M."/>
            <person name="Hauser L."/>
            <person name="Markowitz V."/>
            <person name="Cheng J.-F."/>
            <person name="Hugenholtz P."/>
            <person name="Woyke T."/>
            <person name="Wu D."/>
            <person name="Pukall R."/>
            <person name="Wahrenburg C."/>
            <person name="Brambilla E."/>
            <person name="Klenk H.-P."/>
            <person name="Eisen J.A."/>
        </authorList>
    </citation>
    <scope>NUCLEOTIDE SEQUENCE [LARGE SCALE GENOMIC DNA]</scope>
    <source>
        <strain evidence="10">DSM 13965</strain>
    </source>
</reference>
<dbReference type="PANTHER" id="PTHR13604:SF0">
    <property type="entry name" value="ABASIC SITE PROCESSING PROTEIN HMCES"/>
    <property type="match status" value="1"/>
</dbReference>
<sequence>MSGSGHHAGVTVMCGRFTLTTPAVELERRFLVDLQGRHVPRYNVAPGQEVLAVVAPAGERRPARLVWGLIPPWAQDPRPGPINARAETAAVRPMFRQALRRRRCLIPADGFYEWLRREKARLPVFFRLREGEPFALAGLYERWDGPGGPRWTCCILTTRPNELVGQVHDRMPVILRRQWEEAWLDPRVPPEELAPVWEPFPAEAMEAYPVSPRVNSPRYDDPGCLAPAGPPLSRPGAGG</sequence>
<dbReference type="HOGENOM" id="CLU_035990_6_2_9"/>
<evidence type="ECO:0000256" key="9">
    <source>
        <dbReference type="SAM" id="MobiDB-lite"/>
    </source>
</evidence>
<evidence type="ECO:0000256" key="7">
    <source>
        <dbReference type="ARBA" id="ARBA00023239"/>
    </source>
</evidence>
<dbReference type="SUPFAM" id="SSF143081">
    <property type="entry name" value="BB1717-like"/>
    <property type="match status" value="1"/>
</dbReference>
<evidence type="ECO:0000313" key="10">
    <source>
        <dbReference type="EMBL" id="EKP94691.1"/>
    </source>
</evidence>
<accession>K6QDE2</accession>
<dbReference type="Gene3D" id="3.90.1680.10">
    <property type="entry name" value="SOS response associated peptidase-like"/>
    <property type="match status" value="1"/>
</dbReference>
<keyword evidence="7" id="KW-0456">Lyase</keyword>
<keyword evidence="11" id="KW-1185">Reference proteome</keyword>
<dbReference type="InterPro" id="IPR003738">
    <property type="entry name" value="SRAP"/>
</dbReference>
<keyword evidence="3" id="KW-0227">DNA damage</keyword>
<dbReference type="EC" id="3.4.-.-" evidence="8"/>
<comment type="similarity">
    <text evidence="1 8">Belongs to the SOS response-associated peptidase family.</text>
</comment>
<dbReference type="GO" id="GO:0003697">
    <property type="term" value="F:single-stranded DNA binding"/>
    <property type="evidence" value="ECO:0007669"/>
    <property type="project" value="InterPro"/>
</dbReference>
<dbReference type="Pfam" id="PF02586">
    <property type="entry name" value="SRAP"/>
    <property type="match status" value="1"/>
</dbReference>
<dbReference type="GO" id="GO:0106300">
    <property type="term" value="P:protein-DNA covalent cross-linking repair"/>
    <property type="evidence" value="ECO:0007669"/>
    <property type="project" value="InterPro"/>
</dbReference>
<evidence type="ECO:0000256" key="6">
    <source>
        <dbReference type="ARBA" id="ARBA00023125"/>
    </source>
</evidence>
<dbReference type="Proteomes" id="UP000005710">
    <property type="component" value="Unassembled WGS sequence"/>
</dbReference>
<evidence type="ECO:0000256" key="1">
    <source>
        <dbReference type="ARBA" id="ARBA00008136"/>
    </source>
</evidence>
<dbReference type="STRING" id="867903.ThesuDRAFT_00379"/>
<dbReference type="eggNOG" id="COG2135">
    <property type="taxonomic scope" value="Bacteria"/>
</dbReference>
<evidence type="ECO:0000256" key="3">
    <source>
        <dbReference type="ARBA" id="ARBA00022763"/>
    </source>
</evidence>
<dbReference type="EMBL" id="AENY02000002">
    <property type="protein sequence ID" value="EKP94691.1"/>
    <property type="molecule type" value="Genomic_DNA"/>
</dbReference>
<keyword evidence="5" id="KW-0190">Covalent protein-DNA linkage</keyword>
<evidence type="ECO:0000256" key="5">
    <source>
        <dbReference type="ARBA" id="ARBA00023124"/>
    </source>
</evidence>
<evidence type="ECO:0000256" key="8">
    <source>
        <dbReference type="RuleBase" id="RU364100"/>
    </source>
</evidence>
<evidence type="ECO:0000313" key="11">
    <source>
        <dbReference type="Proteomes" id="UP000005710"/>
    </source>
</evidence>
<dbReference type="GO" id="GO:0008233">
    <property type="term" value="F:peptidase activity"/>
    <property type="evidence" value="ECO:0007669"/>
    <property type="project" value="UniProtKB-KW"/>
</dbReference>
<protein>
    <recommendedName>
        <fullName evidence="8">Abasic site processing protein</fullName>
        <ecNumber evidence="8">3.4.-.-</ecNumber>
    </recommendedName>
</protein>
<dbReference type="GO" id="GO:0016829">
    <property type="term" value="F:lyase activity"/>
    <property type="evidence" value="ECO:0007669"/>
    <property type="project" value="UniProtKB-KW"/>
</dbReference>
<dbReference type="InterPro" id="IPR036590">
    <property type="entry name" value="SRAP-like"/>
</dbReference>